<proteinExistence type="predicted"/>
<keyword evidence="3" id="KW-1185">Reference proteome</keyword>
<dbReference type="EMBL" id="KQ971312">
    <property type="protein sequence ID" value="KYB29345.1"/>
    <property type="molecule type" value="Genomic_DNA"/>
</dbReference>
<feature type="compositionally biased region" description="Polar residues" evidence="1">
    <location>
        <begin position="16"/>
        <end position="25"/>
    </location>
</feature>
<reference evidence="2 3" key="2">
    <citation type="journal article" date="2010" name="Nucleic Acids Res.">
        <title>BeetleBase in 2010: revisions to provide comprehensive genomic information for Tribolium castaneum.</title>
        <authorList>
            <person name="Kim H.S."/>
            <person name="Murphy T."/>
            <person name="Xia J."/>
            <person name="Caragea D."/>
            <person name="Park Y."/>
            <person name="Beeman R.W."/>
            <person name="Lorenzen M.D."/>
            <person name="Butcher S."/>
            <person name="Manak J.R."/>
            <person name="Brown S.J."/>
        </authorList>
    </citation>
    <scope>GENOME REANNOTATION</scope>
    <source>
        <strain evidence="2 3">Georgia GA2</strain>
    </source>
</reference>
<organism evidence="2 3">
    <name type="scientific">Tribolium castaneum</name>
    <name type="common">Red flour beetle</name>
    <dbReference type="NCBI Taxonomy" id="7070"/>
    <lineage>
        <taxon>Eukaryota</taxon>
        <taxon>Metazoa</taxon>
        <taxon>Ecdysozoa</taxon>
        <taxon>Arthropoda</taxon>
        <taxon>Hexapoda</taxon>
        <taxon>Insecta</taxon>
        <taxon>Pterygota</taxon>
        <taxon>Neoptera</taxon>
        <taxon>Endopterygota</taxon>
        <taxon>Coleoptera</taxon>
        <taxon>Polyphaga</taxon>
        <taxon>Cucujiformia</taxon>
        <taxon>Tenebrionidae</taxon>
        <taxon>Tenebrionidae incertae sedis</taxon>
        <taxon>Tribolium</taxon>
    </lineage>
</organism>
<feature type="region of interest" description="Disordered" evidence="1">
    <location>
        <begin position="1"/>
        <end position="26"/>
    </location>
</feature>
<evidence type="ECO:0000313" key="3">
    <source>
        <dbReference type="Proteomes" id="UP000007266"/>
    </source>
</evidence>
<evidence type="ECO:0000256" key="1">
    <source>
        <dbReference type="SAM" id="MobiDB-lite"/>
    </source>
</evidence>
<gene>
    <name evidence="2" type="primary">AUGUSTUS-3.0.2_32205</name>
    <name evidence="2" type="ORF">TcasGA2_TC032205</name>
</gene>
<dbReference type="Proteomes" id="UP000007266">
    <property type="component" value="Linkage group 2"/>
</dbReference>
<protein>
    <submittedName>
        <fullName evidence="2">Uncharacterized protein</fullName>
    </submittedName>
</protein>
<name>A0A139WNH1_TRICA</name>
<accession>A0A139WNH1</accession>
<dbReference type="AlphaFoldDB" id="A0A139WNH1"/>
<feature type="compositionally biased region" description="Basic and acidic residues" evidence="1">
    <location>
        <begin position="1"/>
        <end position="15"/>
    </location>
</feature>
<dbReference type="InParanoid" id="A0A139WNH1"/>
<evidence type="ECO:0000313" key="2">
    <source>
        <dbReference type="EMBL" id="KYB29345.1"/>
    </source>
</evidence>
<reference evidence="2 3" key="1">
    <citation type="journal article" date="2008" name="Nature">
        <title>The genome of the model beetle and pest Tribolium castaneum.</title>
        <authorList>
            <consortium name="Tribolium Genome Sequencing Consortium"/>
            <person name="Richards S."/>
            <person name="Gibbs R.A."/>
            <person name="Weinstock G.M."/>
            <person name="Brown S.J."/>
            <person name="Denell R."/>
            <person name="Beeman R.W."/>
            <person name="Gibbs R."/>
            <person name="Beeman R.W."/>
            <person name="Brown S.J."/>
            <person name="Bucher G."/>
            <person name="Friedrich M."/>
            <person name="Grimmelikhuijzen C.J."/>
            <person name="Klingler M."/>
            <person name="Lorenzen M."/>
            <person name="Richards S."/>
            <person name="Roth S."/>
            <person name="Schroder R."/>
            <person name="Tautz D."/>
            <person name="Zdobnov E.M."/>
            <person name="Muzny D."/>
            <person name="Gibbs R.A."/>
            <person name="Weinstock G.M."/>
            <person name="Attaway T."/>
            <person name="Bell S."/>
            <person name="Buhay C.J."/>
            <person name="Chandrabose M.N."/>
            <person name="Chavez D."/>
            <person name="Clerk-Blankenburg K.P."/>
            <person name="Cree A."/>
            <person name="Dao M."/>
            <person name="Davis C."/>
            <person name="Chacko J."/>
            <person name="Dinh H."/>
            <person name="Dugan-Rocha S."/>
            <person name="Fowler G."/>
            <person name="Garner T.T."/>
            <person name="Garnes J."/>
            <person name="Gnirke A."/>
            <person name="Hawes A."/>
            <person name="Hernandez J."/>
            <person name="Hines S."/>
            <person name="Holder M."/>
            <person name="Hume J."/>
            <person name="Jhangiani S.N."/>
            <person name="Joshi V."/>
            <person name="Khan Z.M."/>
            <person name="Jackson L."/>
            <person name="Kovar C."/>
            <person name="Kowis A."/>
            <person name="Lee S."/>
            <person name="Lewis L.R."/>
            <person name="Margolis J."/>
            <person name="Morgan M."/>
            <person name="Nazareth L.V."/>
            <person name="Nguyen N."/>
            <person name="Okwuonu G."/>
            <person name="Parker D."/>
            <person name="Richards S."/>
            <person name="Ruiz S.J."/>
            <person name="Santibanez J."/>
            <person name="Savard J."/>
            <person name="Scherer S.E."/>
            <person name="Schneider B."/>
            <person name="Sodergren E."/>
            <person name="Tautz D."/>
            <person name="Vattahil S."/>
            <person name="Villasana D."/>
            <person name="White C.S."/>
            <person name="Wright R."/>
            <person name="Park Y."/>
            <person name="Beeman R.W."/>
            <person name="Lord J."/>
            <person name="Oppert B."/>
            <person name="Lorenzen M."/>
            <person name="Brown S."/>
            <person name="Wang L."/>
            <person name="Savard J."/>
            <person name="Tautz D."/>
            <person name="Richards S."/>
            <person name="Weinstock G."/>
            <person name="Gibbs R.A."/>
            <person name="Liu Y."/>
            <person name="Worley K."/>
            <person name="Weinstock G."/>
            <person name="Elsik C.G."/>
            <person name="Reese J.T."/>
            <person name="Elhaik E."/>
            <person name="Landan G."/>
            <person name="Graur D."/>
            <person name="Arensburger P."/>
            <person name="Atkinson P."/>
            <person name="Beeman R.W."/>
            <person name="Beidler J."/>
            <person name="Brown S.J."/>
            <person name="Demuth J.P."/>
            <person name="Drury D.W."/>
            <person name="Du Y.Z."/>
            <person name="Fujiwara H."/>
            <person name="Lorenzen M."/>
            <person name="Maselli V."/>
            <person name="Osanai M."/>
            <person name="Park Y."/>
            <person name="Robertson H.M."/>
            <person name="Tu Z."/>
            <person name="Wang J.J."/>
            <person name="Wang S."/>
            <person name="Richards S."/>
            <person name="Song H."/>
            <person name="Zhang L."/>
            <person name="Sodergren E."/>
            <person name="Werner D."/>
            <person name="Stanke M."/>
            <person name="Morgenstern B."/>
            <person name="Solovyev V."/>
            <person name="Kosarev P."/>
            <person name="Brown G."/>
            <person name="Chen H.C."/>
            <person name="Ermolaeva O."/>
            <person name="Hlavina W."/>
            <person name="Kapustin Y."/>
            <person name="Kiryutin B."/>
            <person name="Kitts P."/>
            <person name="Maglott D."/>
            <person name="Pruitt K."/>
            <person name="Sapojnikov V."/>
            <person name="Souvorov A."/>
            <person name="Mackey A.J."/>
            <person name="Waterhouse R.M."/>
            <person name="Wyder S."/>
            <person name="Zdobnov E.M."/>
            <person name="Zdobnov E.M."/>
            <person name="Wyder S."/>
            <person name="Kriventseva E.V."/>
            <person name="Kadowaki T."/>
            <person name="Bork P."/>
            <person name="Aranda M."/>
            <person name="Bao R."/>
            <person name="Beermann A."/>
            <person name="Berns N."/>
            <person name="Bolognesi R."/>
            <person name="Bonneton F."/>
            <person name="Bopp D."/>
            <person name="Brown S.J."/>
            <person name="Bucher G."/>
            <person name="Butts T."/>
            <person name="Chaumot A."/>
            <person name="Denell R.E."/>
            <person name="Ferrier D.E."/>
            <person name="Friedrich M."/>
            <person name="Gordon C.M."/>
            <person name="Jindra M."/>
            <person name="Klingler M."/>
            <person name="Lan Q."/>
            <person name="Lattorff H.M."/>
            <person name="Laudet V."/>
            <person name="von Levetsow C."/>
            <person name="Liu Z."/>
            <person name="Lutz R."/>
            <person name="Lynch J.A."/>
            <person name="da Fonseca R.N."/>
            <person name="Posnien N."/>
            <person name="Reuter R."/>
            <person name="Roth S."/>
            <person name="Savard J."/>
            <person name="Schinko J.B."/>
            <person name="Schmitt C."/>
            <person name="Schoppmeier M."/>
            <person name="Schroder R."/>
            <person name="Shippy T.D."/>
            <person name="Simonnet F."/>
            <person name="Marques-Souza H."/>
            <person name="Tautz D."/>
            <person name="Tomoyasu Y."/>
            <person name="Trauner J."/>
            <person name="Van der Zee M."/>
            <person name="Vervoort M."/>
            <person name="Wittkopp N."/>
            <person name="Wimmer E.A."/>
            <person name="Yang X."/>
            <person name="Jones A.K."/>
            <person name="Sattelle D.B."/>
            <person name="Ebert P.R."/>
            <person name="Nelson D."/>
            <person name="Scott J.G."/>
            <person name="Beeman R.W."/>
            <person name="Muthukrishnan S."/>
            <person name="Kramer K.J."/>
            <person name="Arakane Y."/>
            <person name="Beeman R.W."/>
            <person name="Zhu Q."/>
            <person name="Hogenkamp D."/>
            <person name="Dixit R."/>
            <person name="Oppert B."/>
            <person name="Jiang H."/>
            <person name="Zou Z."/>
            <person name="Marshall J."/>
            <person name="Elpidina E."/>
            <person name="Vinokurov K."/>
            <person name="Oppert C."/>
            <person name="Zou Z."/>
            <person name="Evans J."/>
            <person name="Lu Z."/>
            <person name="Zhao P."/>
            <person name="Sumathipala N."/>
            <person name="Altincicek B."/>
            <person name="Vilcinskas A."/>
            <person name="Williams M."/>
            <person name="Hultmark D."/>
            <person name="Hetru C."/>
            <person name="Jiang H."/>
            <person name="Grimmelikhuijzen C.J."/>
            <person name="Hauser F."/>
            <person name="Cazzamali G."/>
            <person name="Williamson M."/>
            <person name="Park Y."/>
            <person name="Li B."/>
            <person name="Tanaka Y."/>
            <person name="Predel R."/>
            <person name="Neupert S."/>
            <person name="Schachtner J."/>
            <person name="Verleyen P."/>
            <person name="Raible F."/>
            <person name="Bork P."/>
            <person name="Friedrich M."/>
            <person name="Walden K.K."/>
            <person name="Robertson H.M."/>
            <person name="Angeli S."/>
            <person name="Foret S."/>
            <person name="Bucher G."/>
            <person name="Schuetz S."/>
            <person name="Maleszka R."/>
            <person name="Wimmer E.A."/>
            <person name="Beeman R.W."/>
            <person name="Lorenzen M."/>
            <person name="Tomoyasu Y."/>
            <person name="Miller S.C."/>
            <person name="Grossmann D."/>
            <person name="Bucher G."/>
        </authorList>
    </citation>
    <scope>NUCLEOTIDE SEQUENCE [LARGE SCALE GENOMIC DNA]</scope>
    <source>
        <strain evidence="2 3">Georgia GA2</strain>
    </source>
</reference>
<sequence>MSPTKFQRDGDRSEPTDQSPESNPVISHCRFPEAVLSTDDLHQVNGTFRGNFTRLLTETVRVFRWKMSR</sequence>